<sequence length="156" mass="16401">MNLRSRQRGVAAVELGILIVPLVLLAFGITEFGRAMYQYNTIAKGVRDGVRYLTHYAPGDAARIAIAKNLAVCGTTAACSGASALVTGLNVGMISVCDRSNCADHNLQPVVYGGSTLGQVNLVTMTASGFQFNSLVPFVMPSITFGPISSTMEQVL</sequence>
<accession>A0ABX1NTZ2</accession>
<dbReference type="Pfam" id="PF07811">
    <property type="entry name" value="TadE"/>
    <property type="match status" value="1"/>
</dbReference>
<evidence type="ECO:0000259" key="2">
    <source>
        <dbReference type="Pfam" id="PF07811"/>
    </source>
</evidence>
<gene>
    <name evidence="3" type="ORF">GPA24_05645</name>
</gene>
<organism evidence="3 4">
    <name type="scientific">Aromatoleum bremense</name>
    <dbReference type="NCBI Taxonomy" id="76115"/>
    <lineage>
        <taxon>Bacteria</taxon>
        <taxon>Pseudomonadati</taxon>
        <taxon>Pseudomonadota</taxon>
        <taxon>Betaproteobacteria</taxon>
        <taxon>Rhodocyclales</taxon>
        <taxon>Rhodocyclaceae</taxon>
        <taxon>Aromatoleum</taxon>
    </lineage>
</organism>
<feature type="domain" description="TadE-like" evidence="2">
    <location>
        <begin position="9"/>
        <end position="51"/>
    </location>
</feature>
<keyword evidence="1" id="KW-0812">Transmembrane</keyword>
<name>A0ABX1NTZ2_9RHOO</name>
<evidence type="ECO:0000313" key="3">
    <source>
        <dbReference type="EMBL" id="NMG15035.1"/>
    </source>
</evidence>
<evidence type="ECO:0000313" key="4">
    <source>
        <dbReference type="Proteomes" id="UP000633943"/>
    </source>
</evidence>
<protein>
    <submittedName>
        <fullName evidence="3">Pilus assembly protein</fullName>
    </submittedName>
</protein>
<dbReference type="InterPro" id="IPR012495">
    <property type="entry name" value="TadE-like_dom"/>
</dbReference>
<evidence type="ECO:0000256" key="1">
    <source>
        <dbReference type="SAM" id="Phobius"/>
    </source>
</evidence>
<comment type="caution">
    <text evidence="3">The sequence shown here is derived from an EMBL/GenBank/DDBJ whole genome shotgun (WGS) entry which is preliminary data.</text>
</comment>
<proteinExistence type="predicted"/>
<dbReference type="Proteomes" id="UP000633943">
    <property type="component" value="Unassembled WGS sequence"/>
</dbReference>
<reference evidence="3 4" key="1">
    <citation type="submission" date="2019-12" db="EMBL/GenBank/DDBJ databases">
        <title>Comparative genomics gives insights into the taxonomy of the Azoarcus-Aromatoleum group and reveals separate origins of nif in the plant-associated Azoarcus and non-plant-associated Aromatoleum sub-groups.</title>
        <authorList>
            <person name="Lafos M."/>
            <person name="Maluk M."/>
            <person name="Batista M."/>
            <person name="Junghare M."/>
            <person name="Carmona M."/>
            <person name="Faoro H."/>
            <person name="Cruz L.M."/>
            <person name="Battistoni F."/>
            <person name="De Souza E."/>
            <person name="Pedrosa F."/>
            <person name="Chen W.-M."/>
            <person name="Poole P.S."/>
            <person name="Dixon R.A."/>
            <person name="James E.K."/>
        </authorList>
    </citation>
    <scope>NUCLEOTIDE SEQUENCE [LARGE SCALE GENOMIC DNA]</scope>
    <source>
        <strain evidence="3 4">PbN1</strain>
    </source>
</reference>
<dbReference type="EMBL" id="WTVP01000010">
    <property type="protein sequence ID" value="NMG15035.1"/>
    <property type="molecule type" value="Genomic_DNA"/>
</dbReference>
<keyword evidence="4" id="KW-1185">Reference proteome</keyword>
<keyword evidence="1" id="KW-0472">Membrane</keyword>
<feature type="transmembrane region" description="Helical" evidence="1">
    <location>
        <begin position="12"/>
        <end position="30"/>
    </location>
</feature>
<keyword evidence="1" id="KW-1133">Transmembrane helix</keyword>
<dbReference type="RefSeq" id="WP_169201747.1">
    <property type="nucleotide sequence ID" value="NZ_CP059467.1"/>
</dbReference>